<keyword evidence="2" id="KW-1185">Reference proteome</keyword>
<accession>A0A6A6R769</accession>
<dbReference type="AlphaFoldDB" id="A0A6A6R769"/>
<name>A0A6A6R769_9PEZI</name>
<dbReference type="Proteomes" id="UP000799750">
    <property type="component" value="Unassembled WGS sequence"/>
</dbReference>
<sequence>MIRHPNAVWVRYPGRLATQNTARRHGPGVRLACLLAGDATLVPTLLLSLLQLVVADYFYLPPDGGSGFEVVKEGRAGPVLRFLPGRARLATLLSPDLPLP</sequence>
<gene>
    <name evidence="1" type="ORF">BU16DRAFT_243350</name>
</gene>
<proteinExistence type="predicted"/>
<organism evidence="1 2">
    <name type="scientific">Lophium mytilinum</name>
    <dbReference type="NCBI Taxonomy" id="390894"/>
    <lineage>
        <taxon>Eukaryota</taxon>
        <taxon>Fungi</taxon>
        <taxon>Dikarya</taxon>
        <taxon>Ascomycota</taxon>
        <taxon>Pezizomycotina</taxon>
        <taxon>Dothideomycetes</taxon>
        <taxon>Pleosporomycetidae</taxon>
        <taxon>Mytilinidiales</taxon>
        <taxon>Mytilinidiaceae</taxon>
        <taxon>Lophium</taxon>
    </lineage>
</organism>
<dbReference type="EMBL" id="MU004183">
    <property type="protein sequence ID" value="KAF2500316.1"/>
    <property type="molecule type" value="Genomic_DNA"/>
</dbReference>
<reference evidence="1" key="1">
    <citation type="journal article" date="2020" name="Stud. Mycol.">
        <title>101 Dothideomycetes genomes: a test case for predicting lifestyles and emergence of pathogens.</title>
        <authorList>
            <person name="Haridas S."/>
            <person name="Albert R."/>
            <person name="Binder M."/>
            <person name="Bloem J."/>
            <person name="Labutti K."/>
            <person name="Salamov A."/>
            <person name="Andreopoulos B."/>
            <person name="Baker S."/>
            <person name="Barry K."/>
            <person name="Bills G."/>
            <person name="Bluhm B."/>
            <person name="Cannon C."/>
            <person name="Castanera R."/>
            <person name="Culley D."/>
            <person name="Daum C."/>
            <person name="Ezra D."/>
            <person name="Gonzalez J."/>
            <person name="Henrissat B."/>
            <person name="Kuo A."/>
            <person name="Liang C."/>
            <person name="Lipzen A."/>
            <person name="Lutzoni F."/>
            <person name="Magnuson J."/>
            <person name="Mondo S."/>
            <person name="Nolan M."/>
            <person name="Ohm R."/>
            <person name="Pangilinan J."/>
            <person name="Park H.-J."/>
            <person name="Ramirez L."/>
            <person name="Alfaro M."/>
            <person name="Sun H."/>
            <person name="Tritt A."/>
            <person name="Yoshinaga Y."/>
            <person name="Zwiers L.-H."/>
            <person name="Turgeon B."/>
            <person name="Goodwin S."/>
            <person name="Spatafora J."/>
            <person name="Crous P."/>
            <person name="Grigoriev I."/>
        </authorList>
    </citation>
    <scope>NUCLEOTIDE SEQUENCE</scope>
    <source>
        <strain evidence="1">CBS 269.34</strain>
    </source>
</reference>
<evidence type="ECO:0000313" key="1">
    <source>
        <dbReference type="EMBL" id="KAF2500316.1"/>
    </source>
</evidence>
<protein>
    <submittedName>
        <fullName evidence="1">Uncharacterized protein</fullName>
    </submittedName>
</protein>
<evidence type="ECO:0000313" key="2">
    <source>
        <dbReference type="Proteomes" id="UP000799750"/>
    </source>
</evidence>